<accession>A0ACB9HG43</accession>
<protein>
    <submittedName>
        <fullName evidence="1">Uncharacterized protein</fullName>
    </submittedName>
</protein>
<comment type="caution">
    <text evidence="1">The sequence shown here is derived from an EMBL/GenBank/DDBJ whole genome shotgun (WGS) entry which is preliminary data.</text>
</comment>
<name>A0ACB9HG43_9ASTR</name>
<proteinExistence type="predicted"/>
<reference evidence="2" key="1">
    <citation type="journal article" date="2022" name="Mol. Ecol. Resour.">
        <title>The genomes of chicory, endive, great burdock and yacon provide insights into Asteraceae palaeo-polyploidization history and plant inulin production.</title>
        <authorList>
            <person name="Fan W."/>
            <person name="Wang S."/>
            <person name="Wang H."/>
            <person name="Wang A."/>
            <person name="Jiang F."/>
            <person name="Liu H."/>
            <person name="Zhao H."/>
            <person name="Xu D."/>
            <person name="Zhang Y."/>
        </authorList>
    </citation>
    <scope>NUCLEOTIDE SEQUENCE [LARGE SCALE GENOMIC DNA]</scope>
    <source>
        <strain evidence="2">cv. Yunnan</strain>
    </source>
</reference>
<evidence type="ECO:0000313" key="2">
    <source>
        <dbReference type="Proteomes" id="UP001056120"/>
    </source>
</evidence>
<sequence>MFRAMSTRKVHRGYEHLISESTESKMLRSTTLPANFFGELPVKFVLKPEVPVKVSYFEKQVKKVSRIHPLFSLFERRSRKKKATAKPEFSRYMQYLKEGGIWEANSIKPVIY</sequence>
<keyword evidence="2" id="KW-1185">Reference proteome</keyword>
<evidence type="ECO:0000313" key="1">
    <source>
        <dbReference type="EMBL" id="KAI3794230.1"/>
    </source>
</evidence>
<organism evidence="1 2">
    <name type="scientific">Smallanthus sonchifolius</name>
    <dbReference type="NCBI Taxonomy" id="185202"/>
    <lineage>
        <taxon>Eukaryota</taxon>
        <taxon>Viridiplantae</taxon>
        <taxon>Streptophyta</taxon>
        <taxon>Embryophyta</taxon>
        <taxon>Tracheophyta</taxon>
        <taxon>Spermatophyta</taxon>
        <taxon>Magnoliopsida</taxon>
        <taxon>eudicotyledons</taxon>
        <taxon>Gunneridae</taxon>
        <taxon>Pentapetalae</taxon>
        <taxon>asterids</taxon>
        <taxon>campanulids</taxon>
        <taxon>Asterales</taxon>
        <taxon>Asteraceae</taxon>
        <taxon>Asteroideae</taxon>
        <taxon>Heliantheae alliance</taxon>
        <taxon>Millerieae</taxon>
        <taxon>Smallanthus</taxon>
    </lineage>
</organism>
<dbReference type="EMBL" id="CM042029">
    <property type="protein sequence ID" value="KAI3794230.1"/>
    <property type="molecule type" value="Genomic_DNA"/>
</dbReference>
<dbReference type="Proteomes" id="UP001056120">
    <property type="component" value="Linkage Group LG12"/>
</dbReference>
<reference evidence="1 2" key="2">
    <citation type="journal article" date="2022" name="Mol. Ecol. Resour.">
        <title>The genomes of chicory, endive, great burdock and yacon provide insights into Asteraceae paleo-polyploidization history and plant inulin production.</title>
        <authorList>
            <person name="Fan W."/>
            <person name="Wang S."/>
            <person name="Wang H."/>
            <person name="Wang A."/>
            <person name="Jiang F."/>
            <person name="Liu H."/>
            <person name="Zhao H."/>
            <person name="Xu D."/>
            <person name="Zhang Y."/>
        </authorList>
    </citation>
    <scope>NUCLEOTIDE SEQUENCE [LARGE SCALE GENOMIC DNA]</scope>
    <source>
        <strain evidence="2">cv. Yunnan</strain>
        <tissue evidence="1">Leaves</tissue>
    </source>
</reference>
<gene>
    <name evidence="1" type="ORF">L1987_36859</name>
</gene>